<accession>A0A4R7TGF9</accession>
<evidence type="ECO:0000313" key="3">
    <source>
        <dbReference type="EMBL" id="TDU91294.1"/>
    </source>
</evidence>
<keyword evidence="2" id="KW-0812">Transmembrane</keyword>
<dbReference type="EMBL" id="SOCE01000001">
    <property type="protein sequence ID" value="TDU91294.1"/>
    <property type="molecule type" value="Genomic_DNA"/>
</dbReference>
<keyword evidence="2" id="KW-0472">Membrane</keyword>
<protein>
    <submittedName>
        <fullName evidence="3">Uncharacterized protein</fullName>
    </submittedName>
</protein>
<evidence type="ECO:0000256" key="2">
    <source>
        <dbReference type="SAM" id="Phobius"/>
    </source>
</evidence>
<feature type="region of interest" description="Disordered" evidence="1">
    <location>
        <begin position="64"/>
        <end position="85"/>
    </location>
</feature>
<dbReference type="AlphaFoldDB" id="A0A4R7TGF9"/>
<dbReference type="Proteomes" id="UP000295151">
    <property type="component" value="Unassembled WGS sequence"/>
</dbReference>
<comment type="caution">
    <text evidence="3">The sequence shown here is derived from an EMBL/GenBank/DDBJ whole genome shotgun (WGS) entry which is preliminary data.</text>
</comment>
<sequence>MTTQDLKTQLDEATDRPTAFVPDLDHLLAAGRRRARSHFAVTVAGTVAAVAVAATAGAIALDQGGSSGPSVLPAPPPAGQATSSATVPKLVTKCLDEAGQPAPKGADKWQPMVSVKNKYGSSAVRRSAGQLAFCIEFSGKPTNATRQVLLPKASVWLIPACKTDPTCTELMTVFMGQLPAKAVRVTVTPSGDGKPVDATIRDGFFACHWVTVPDPSRPAMARIYDAAGRELGHYRV</sequence>
<reference evidence="3 4" key="1">
    <citation type="submission" date="2019-03" db="EMBL/GenBank/DDBJ databases">
        <title>Genomic Encyclopedia of Type Strains, Phase III (KMG-III): the genomes of soil and plant-associated and newly described type strains.</title>
        <authorList>
            <person name="Whitman W."/>
        </authorList>
    </citation>
    <scope>NUCLEOTIDE SEQUENCE [LARGE SCALE GENOMIC DNA]</scope>
    <source>
        <strain evidence="3 4">VKM Ac-2575</strain>
    </source>
</reference>
<proteinExistence type="predicted"/>
<gene>
    <name evidence="3" type="ORF">EV138_4898</name>
</gene>
<keyword evidence="4" id="KW-1185">Reference proteome</keyword>
<keyword evidence="2" id="KW-1133">Transmembrane helix</keyword>
<dbReference type="OrthoDB" id="3819703at2"/>
<evidence type="ECO:0000256" key="1">
    <source>
        <dbReference type="SAM" id="MobiDB-lite"/>
    </source>
</evidence>
<feature type="transmembrane region" description="Helical" evidence="2">
    <location>
        <begin position="39"/>
        <end position="61"/>
    </location>
</feature>
<name>A0A4R7TGF9_9ACTN</name>
<dbReference type="RefSeq" id="WP_133981065.1">
    <property type="nucleotide sequence ID" value="NZ_SOCE01000001.1"/>
</dbReference>
<evidence type="ECO:0000313" key="4">
    <source>
        <dbReference type="Proteomes" id="UP000295151"/>
    </source>
</evidence>
<organism evidence="3 4">
    <name type="scientific">Kribbella voronezhensis</name>
    <dbReference type="NCBI Taxonomy" id="2512212"/>
    <lineage>
        <taxon>Bacteria</taxon>
        <taxon>Bacillati</taxon>
        <taxon>Actinomycetota</taxon>
        <taxon>Actinomycetes</taxon>
        <taxon>Propionibacteriales</taxon>
        <taxon>Kribbellaceae</taxon>
        <taxon>Kribbella</taxon>
    </lineage>
</organism>